<evidence type="ECO:0000313" key="2">
    <source>
        <dbReference type="EMBL" id="GFS21931.1"/>
    </source>
</evidence>
<feature type="transmembrane region" description="Helical" evidence="1">
    <location>
        <begin position="54"/>
        <end position="81"/>
    </location>
</feature>
<keyword evidence="1" id="KW-0472">Membrane</keyword>
<dbReference type="Proteomes" id="UP000762676">
    <property type="component" value="Unassembled WGS sequence"/>
</dbReference>
<evidence type="ECO:0000313" key="3">
    <source>
        <dbReference type="Proteomes" id="UP000762676"/>
    </source>
</evidence>
<reference evidence="2 3" key="1">
    <citation type="journal article" date="2021" name="Elife">
        <title>Chloroplast acquisition without the gene transfer in kleptoplastic sea slugs, Plakobranchus ocellatus.</title>
        <authorList>
            <person name="Maeda T."/>
            <person name="Takahashi S."/>
            <person name="Yoshida T."/>
            <person name="Shimamura S."/>
            <person name="Takaki Y."/>
            <person name="Nagai Y."/>
            <person name="Toyoda A."/>
            <person name="Suzuki Y."/>
            <person name="Arimoto A."/>
            <person name="Ishii H."/>
            <person name="Satoh N."/>
            <person name="Nishiyama T."/>
            <person name="Hasebe M."/>
            <person name="Maruyama T."/>
            <person name="Minagawa J."/>
            <person name="Obokata J."/>
            <person name="Shigenobu S."/>
        </authorList>
    </citation>
    <scope>NUCLEOTIDE SEQUENCE [LARGE SCALE GENOMIC DNA]</scope>
</reference>
<comment type="caution">
    <text evidence="2">The sequence shown here is derived from an EMBL/GenBank/DDBJ whole genome shotgun (WGS) entry which is preliminary data.</text>
</comment>
<dbReference type="EMBL" id="BMAT01003211">
    <property type="protein sequence ID" value="GFS21931.1"/>
    <property type="molecule type" value="Genomic_DNA"/>
</dbReference>
<dbReference type="AlphaFoldDB" id="A0AAV4JHV5"/>
<organism evidence="2 3">
    <name type="scientific">Elysia marginata</name>
    <dbReference type="NCBI Taxonomy" id="1093978"/>
    <lineage>
        <taxon>Eukaryota</taxon>
        <taxon>Metazoa</taxon>
        <taxon>Spiralia</taxon>
        <taxon>Lophotrochozoa</taxon>
        <taxon>Mollusca</taxon>
        <taxon>Gastropoda</taxon>
        <taxon>Heterobranchia</taxon>
        <taxon>Euthyneura</taxon>
        <taxon>Panpulmonata</taxon>
        <taxon>Sacoglossa</taxon>
        <taxon>Placobranchoidea</taxon>
        <taxon>Plakobranchidae</taxon>
        <taxon>Elysia</taxon>
    </lineage>
</organism>
<feature type="transmembrane region" description="Helical" evidence="1">
    <location>
        <begin position="29"/>
        <end position="48"/>
    </location>
</feature>
<keyword evidence="1" id="KW-0812">Transmembrane</keyword>
<proteinExistence type="predicted"/>
<keyword evidence="3" id="KW-1185">Reference proteome</keyword>
<evidence type="ECO:0000256" key="1">
    <source>
        <dbReference type="SAM" id="Phobius"/>
    </source>
</evidence>
<protein>
    <submittedName>
        <fullName evidence="2">Uncharacterized protein</fullName>
    </submittedName>
</protein>
<accession>A0AAV4JHV5</accession>
<keyword evidence="1" id="KW-1133">Transmembrane helix</keyword>
<sequence length="111" mass="12295">MKTHLCDVLSQGHFSKPSVYSRVSRDPGVVVKAVVVVAVVVVVVEVVIVTVVVVVVVVIVVVVVVVEMVVAAAAATIMFYAKFKLSRRTYRCVSLFPDRWRQQMQKPTLRL</sequence>
<gene>
    <name evidence="2" type="ORF">ElyMa_001605600</name>
</gene>
<name>A0AAV4JHV5_9GAST</name>